<protein>
    <submittedName>
        <fullName evidence="2">Uncharacterized protein</fullName>
    </submittedName>
</protein>
<proteinExistence type="predicted"/>
<evidence type="ECO:0000256" key="1">
    <source>
        <dbReference type="SAM" id="MobiDB-lite"/>
    </source>
</evidence>
<dbReference type="EMBL" id="LR796185">
    <property type="protein sequence ID" value="CAB4125142.1"/>
    <property type="molecule type" value="Genomic_DNA"/>
</dbReference>
<organism evidence="2">
    <name type="scientific">uncultured Caudovirales phage</name>
    <dbReference type="NCBI Taxonomy" id="2100421"/>
    <lineage>
        <taxon>Viruses</taxon>
        <taxon>Duplodnaviria</taxon>
        <taxon>Heunggongvirae</taxon>
        <taxon>Uroviricota</taxon>
        <taxon>Caudoviricetes</taxon>
        <taxon>Peduoviridae</taxon>
        <taxon>Maltschvirus</taxon>
        <taxon>Maltschvirus maltsch</taxon>
    </lineage>
</organism>
<accession>A0A6J5KUY4</accession>
<sequence length="74" mass="8181">MKVKGVKHYETKVCKYENGGGVDHAPGSYDPQKEDARLDPGSGTLRSGGDNMHDNDFANAHVDWLRAQRKKPKA</sequence>
<evidence type="ECO:0000313" key="2">
    <source>
        <dbReference type="EMBL" id="CAB4125142.1"/>
    </source>
</evidence>
<name>A0A6J5KUY4_9CAUD</name>
<feature type="region of interest" description="Disordered" evidence="1">
    <location>
        <begin position="17"/>
        <end position="54"/>
    </location>
</feature>
<gene>
    <name evidence="2" type="ORF">UFOVP55_65</name>
</gene>
<reference evidence="2" key="1">
    <citation type="submission" date="2020-04" db="EMBL/GenBank/DDBJ databases">
        <authorList>
            <person name="Chiriac C."/>
            <person name="Salcher M."/>
            <person name="Ghai R."/>
            <person name="Kavagutti S V."/>
        </authorList>
    </citation>
    <scope>NUCLEOTIDE SEQUENCE</scope>
</reference>